<sequence>MRLEDKLAPLRIRRYSDDRTLRMDVLAETVHRVRDEARRGFFRRR</sequence>
<keyword evidence="2" id="KW-1185">Reference proteome</keyword>
<protein>
    <submittedName>
        <fullName evidence="1">Uncharacterized protein</fullName>
    </submittedName>
</protein>
<organism evidence="1 2">
    <name type="scientific">Azospirillum oleiclasticum</name>
    <dbReference type="NCBI Taxonomy" id="2735135"/>
    <lineage>
        <taxon>Bacteria</taxon>
        <taxon>Pseudomonadati</taxon>
        <taxon>Pseudomonadota</taxon>
        <taxon>Alphaproteobacteria</taxon>
        <taxon>Rhodospirillales</taxon>
        <taxon>Azospirillaceae</taxon>
        <taxon>Azospirillum</taxon>
    </lineage>
</organism>
<evidence type="ECO:0000313" key="1">
    <source>
        <dbReference type="EMBL" id="NYZ20524.1"/>
    </source>
</evidence>
<evidence type="ECO:0000313" key="2">
    <source>
        <dbReference type="Proteomes" id="UP000584642"/>
    </source>
</evidence>
<reference evidence="1 2" key="1">
    <citation type="submission" date="2020-05" db="EMBL/GenBank/DDBJ databases">
        <title>Azospirillum oleiclasticum sp. nov, a nitrogen-fixing and heavy crude oil-emulsifying bacterium isolated from the crude oil of Yumen Oilfield.</title>
        <authorList>
            <person name="Wu D."/>
            <person name="Cai M."/>
            <person name="Zhang X."/>
        </authorList>
    </citation>
    <scope>NUCLEOTIDE SEQUENCE [LARGE SCALE GENOMIC DNA]</scope>
    <source>
        <strain evidence="1 2">ROY-1-1-2</strain>
    </source>
</reference>
<comment type="caution">
    <text evidence="1">The sequence shown here is derived from an EMBL/GenBank/DDBJ whole genome shotgun (WGS) entry which is preliminary data.</text>
</comment>
<dbReference type="EMBL" id="JABFDB010000008">
    <property type="protein sequence ID" value="NYZ20524.1"/>
    <property type="molecule type" value="Genomic_DNA"/>
</dbReference>
<gene>
    <name evidence="1" type="ORF">HND93_12450</name>
</gene>
<accession>A0ABX2TBW5</accession>
<dbReference type="Proteomes" id="UP000584642">
    <property type="component" value="Unassembled WGS sequence"/>
</dbReference>
<proteinExistence type="predicted"/>
<name>A0ABX2TBW5_9PROT</name>
<dbReference type="RefSeq" id="WP_180282301.1">
    <property type="nucleotide sequence ID" value="NZ_JABFDB010000008.1"/>
</dbReference>